<dbReference type="EMBL" id="JANIIC010000029">
    <property type="protein sequence ID" value="MCQ8832018.1"/>
    <property type="molecule type" value="Genomic_DNA"/>
</dbReference>
<accession>A0A9X2RVH4</accession>
<dbReference type="AlphaFoldDB" id="A0A9X2RVH4"/>
<name>A0A9X2RVH4_STRMQ</name>
<keyword evidence="2" id="KW-1185">Reference proteome</keyword>
<organism evidence="1 2">
    <name type="scientific">Streptomyces malaysiensis subsp. samsunensis</name>
    <dbReference type="NCBI Taxonomy" id="459658"/>
    <lineage>
        <taxon>Bacteria</taxon>
        <taxon>Bacillati</taxon>
        <taxon>Actinomycetota</taxon>
        <taxon>Actinomycetes</taxon>
        <taxon>Kitasatosporales</taxon>
        <taxon>Streptomycetaceae</taxon>
        <taxon>Streptomyces</taxon>
        <taxon>Streptomyces violaceusniger group</taxon>
    </lineage>
</organism>
<proteinExistence type="predicted"/>
<evidence type="ECO:0000313" key="1">
    <source>
        <dbReference type="EMBL" id="MCQ8832018.1"/>
    </source>
</evidence>
<dbReference type="Proteomes" id="UP001142400">
    <property type="component" value="Unassembled WGS sequence"/>
</dbReference>
<dbReference type="RefSeq" id="WP_257632874.1">
    <property type="nucleotide sequence ID" value="NZ_JANIIC010000029.1"/>
</dbReference>
<gene>
    <name evidence="1" type="ORF">NQU54_23805</name>
</gene>
<comment type="caution">
    <text evidence="1">The sequence shown here is derived from an EMBL/GenBank/DDBJ whole genome shotgun (WGS) entry which is preliminary data.</text>
</comment>
<evidence type="ECO:0000313" key="2">
    <source>
        <dbReference type="Proteomes" id="UP001142400"/>
    </source>
</evidence>
<reference evidence="1" key="1">
    <citation type="submission" date="2022-06" db="EMBL/GenBank/DDBJ databases">
        <title>WGS of actinobacteria.</title>
        <authorList>
            <person name="Thawai C."/>
        </authorList>
    </citation>
    <scope>NUCLEOTIDE SEQUENCE</scope>
    <source>
        <strain evidence="1">DSM 42010</strain>
    </source>
</reference>
<protein>
    <recommendedName>
        <fullName evidence="3">Cysteine-rich domain-containing protein</fullName>
    </recommendedName>
</protein>
<evidence type="ECO:0008006" key="3">
    <source>
        <dbReference type="Google" id="ProtNLM"/>
    </source>
</evidence>
<sequence length="188" mass="19974">MDDHKGPGQPPYGNKDTLQVSLEPSCTSVLRSDAAHLLGPDDTRAAAVAQATHTLAELLAHHRPDWSPPRLDDVEAVAQPHCHHHAVMGWETDERLLREAGASVRTVGGCCGLAGNFGAERGHYDVSVKVAENALLPAVRELPGDGVVLADGFSCRTQLGHLTDRRGRHLAELLADRLPAADGGTPQS</sequence>